<dbReference type="AlphaFoldDB" id="A0AAV5LEB8"/>
<dbReference type="Proteomes" id="UP001054252">
    <property type="component" value="Unassembled WGS sequence"/>
</dbReference>
<organism evidence="2 3">
    <name type="scientific">Rubroshorea leprosula</name>
    <dbReference type="NCBI Taxonomy" id="152421"/>
    <lineage>
        <taxon>Eukaryota</taxon>
        <taxon>Viridiplantae</taxon>
        <taxon>Streptophyta</taxon>
        <taxon>Embryophyta</taxon>
        <taxon>Tracheophyta</taxon>
        <taxon>Spermatophyta</taxon>
        <taxon>Magnoliopsida</taxon>
        <taxon>eudicotyledons</taxon>
        <taxon>Gunneridae</taxon>
        <taxon>Pentapetalae</taxon>
        <taxon>rosids</taxon>
        <taxon>malvids</taxon>
        <taxon>Malvales</taxon>
        <taxon>Dipterocarpaceae</taxon>
        <taxon>Rubroshorea</taxon>
    </lineage>
</organism>
<evidence type="ECO:0000313" key="3">
    <source>
        <dbReference type="Proteomes" id="UP001054252"/>
    </source>
</evidence>
<sequence length="34" mass="3976">MAQCRILDWGRGLAMPFFFLLFGFCRMGSSWWSG</sequence>
<proteinExistence type="predicted"/>
<keyword evidence="1" id="KW-1133">Transmembrane helix</keyword>
<comment type="caution">
    <text evidence="2">The sequence shown here is derived from an EMBL/GenBank/DDBJ whole genome shotgun (WGS) entry which is preliminary data.</text>
</comment>
<gene>
    <name evidence="2" type="ORF">SLEP1_g43560</name>
</gene>
<keyword evidence="3" id="KW-1185">Reference proteome</keyword>
<dbReference type="EMBL" id="BPVZ01000110">
    <property type="protein sequence ID" value="GKV35259.1"/>
    <property type="molecule type" value="Genomic_DNA"/>
</dbReference>
<feature type="transmembrane region" description="Helical" evidence="1">
    <location>
        <begin position="12"/>
        <end position="32"/>
    </location>
</feature>
<reference evidence="2 3" key="1">
    <citation type="journal article" date="2021" name="Commun. Biol.">
        <title>The genome of Shorea leprosula (Dipterocarpaceae) highlights the ecological relevance of drought in aseasonal tropical rainforests.</title>
        <authorList>
            <person name="Ng K.K.S."/>
            <person name="Kobayashi M.J."/>
            <person name="Fawcett J.A."/>
            <person name="Hatakeyama M."/>
            <person name="Paape T."/>
            <person name="Ng C.H."/>
            <person name="Ang C.C."/>
            <person name="Tnah L.H."/>
            <person name="Lee C.T."/>
            <person name="Nishiyama T."/>
            <person name="Sese J."/>
            <person name="O'Brien M.J."/>
            <person name="Copetti D."/>
            <person name="Mohd Noor M.I."/>
            <person name="Ong R.C."/>
            <person name="Putra M."/>
            <person name="Sireger I.Z."/>
            <person name="Indrioko S."/>
            <person name="Kosugi Y."/>
            <person name="Izuno A."/>
            <person name="Isagi Y."/>
            <person name="Lee S.L."/>
            <person name="Shimizu K.K."/>
        </authorList>
    </citation>
    <scope>NUCLEOTIDE SEQUENCE [LARGE SCALE GENOMIC DNA]</scope>
    <source>
        <strain evidence="2">214</strain>
    </source>
</reference>
<evidence type="ECO:0000313" key="2">
    <source>
        <dbReference type="EMBL" id="GKV35259.1"/>
    </source>
</evidence>
<protein>
    <submittedName>
        <fullName evidence="2">Uncharacterized protein</fullName>
    </submittedName>
</protein>
<name>A0AAV5LEB8_9ROSI</name>
<evidence type="ECO:0000256" key="1">
    <source>
        <dbReference type="SAM" id="Phobius"/>
    </source>
</evidence>
<keyword evidence="1" id="KW-0812">Transmembrane</keyword>
<keyword evidence="1" id="KW-0472">Membrane</keyword>
<accession>A0AAV5LEB8</accession>